<keyword evidence="3" id="KW-0238">DNA-binding</keyword>
<keyword evidence="2" id="KW-0805">Transcription regulation</keyword>
<evidence type="ECO:0000259" key="5">
    <source>
        <dbReference type="PROSITE" id="PS50931"/>
    </source>
</evidence>
<evidence type="ECO:0000256" key="4">
    <source>
        <dbReference type="ARBA" id="ARBA00023163"/>
    </source>
</evidence>
<feature type="domain" description="HTH lysR-type" evidence="5">
    <location>
        <begin position="3"/>
        <end position="60"/>
    </location>
</feature>
<proteinExistence type="inferred from homology"/>
<dbReference type="Pfam" id="PF03466">
    <property type="entry name" value="LysR_substrate"/>
    <property type="match status" value="1"/>
</dbReference>
<name>A0ABV6XVF2_9ACTN</name>
<dbReference type="CDD" id="cd05466">
    <property type="entry name" value="PBP2_LTTR_substrate"/>
    <property type="match status" value="1"/>
</dbReference>
<comment type="caution">
    <text evidence="6">The sequence shown here is derived from an EMBL/GenBank/DDBJ whole genome shotgun (WGS) entry which is preliminary data.</text>
</comment>
<evidence type="ECO:0000313" key="6">
    <source>
        <dbReference type="EMBL" id="MFC1442239.1"/>
    </source>
</evidence>
<reference evidence="6 7" key="1">
    <citation type="submission" date="2024-06" db="EMBL/GenBank/DDBJ databases">
        <authorList>
            <person name="Lee S.D."/>
        </authorList>
    </citation>
    <scope>NUCLEOTIDE SEQUENCE [LARGE SCALE GENOMIC DNA]</scope>
    <source>
        <strain evidence="6 7">N1-10</strain>
    </source>
</reference>
<keyword evidence="7" id="KW-1185">Reference proteome</keyword>
<dbReference type="PRINTS" id="PR00039">
    <property type="entry name" value="HTHLYSR"/>
</dbReference>
<dbReference type="EMBL" id="JBEUKS010000011">
    <property type="protein sequence ID" value="MFC1442239.1"/>
    <property type="molecule type" value="Genomic_DNA"/>
</dbReference>
<comment type="similarity">
    <text evidence="1">Belongs to the LysR transcriptional regulatory family.</text>
</comment>
<dbReference type="InterPro" id="IPR050950">
    <property type="entry name" value="HTH-type_LysR_regulators"/>
</dbReference>
<evidence type="ECO:0000313" key="7">
    <source>
        <dbReference type="Proteomes" id="UP001592581"/>
    </source>
</evidence>
<sequence length="311" mass="33736">MAFELAWLRTWIEVVDSGGFTRAAEQMHLSQPRVSAHIANLERELGCSLIERRIRPLTLTDDGRALLPRARAVLAAADELSTARQTDAGTVSGTVSVASFASASSEFLPGVVTALREQHPQLQVAVLDGGWLGLIESALADRRVSVALRPLRPEPHDHAFTVRPLWREPFVLLAPTGHPLLERNAIELSDLADQRVITIGNPLANSVVGDEAEAALTIKDLVAPSGIVFHQPTTLGAMVRAGHGIGVINYLGAKMIQREGMQIRPIHNLDRYRDVGIWWHAERPLGAAARAFIRAVVQAPRPDGTIAVPPL</sequence>
<gene>
    <name evidence="6" type="ORF">ABUW04_28700</name>
</gene>
<dbReference type="InterPro" id="IPR000847">
    <property type="entry name" value="LysR_HTH_N"/>
</dbReference>
<keyword evidence="4" id="KW-0804">Transcription</keyword>
<dbReference type="SUPFAM" id="SSF46785">
    <property type="entry name" value="Winged helix' DNA-binding domain"/>
    <property type="match status" value="1"/>
</dbReference>
<dbReference type="Pfam" id="PF00126">
    <property type="entry name" value="HTH_1"/>
    <property type="match status" value="1"/>
</dbReference>
<dbReference type="InterPro" id="IPR005119">
    <property type="entry name" value="LysR_subst-bd"/>
</dbReference>
<dbReference type="Gene3D" id="1.10.10.10">
    <property type="entry name" value="Winged helix-like DNA-binding domain superfamily/Winged helix DNA-binding domain"/>
    <property type="match status" value="1"/>
</dbReference>
<dbReference type="InterPro" id="IPR036388">
    <property type="entry name" value="WH-like_DNA-bd_sf"/>
</dbReference>
<protein>
    <submittedName>
        <fullName evidence="6">LysR family transcriptional regulator</fullName>
    </submittedName>
</protein>
<dbReference type="InterPro" id="IPR036390">
    <property type="entry name" value="WH_DNA-bd_sf"/>
</dbReference>
<dbReference type="PANTHER" id="PTHR30419">
    <property type="entry name" value="HTH-TYPE TRANSCRIPTIONAL REGULATOR YBHD"/>
    <property type="match status" value="1"/>
</dbReference>
<evidence type="ECO:0000256" key="1">
    <source>
        <dbReference type="ARBA" id="ARBA00009437"/>
    </source>
</evidence>
<evidence type="ECO:0000256" key="3">
    <source>
        <dbReference type="ARBA" id="ARBA00023125"/>
    </source>
</evidence>
<evidence type="ECO:0000256" key="2">
    <source>
        <dbReference type="ARBA" id="ARBA00023015"/>
    </source>
</evidence>
<dbReference type="PROSITE" id="PS50931">
    <property type="entry name" value="HTH_LYSR"/>
    <property type="match status" value="1"/>
</dbReference>
<accession>A0ABV6XVF2</accession>
<dbReference type="RefSeq" id="WP_380567245.1">
    <property type="nucleotide sequence ID" value="NZ_JBEUKS010000011.1"/>
</dbReference>
<dbReference type="Gene3D" id="3.40.190.10">
    <property type="entry name" value="Periplasmic binding protein-like II"/>
    <property type="match status" value="2"/>
</dbReference>
<organism evidence="6 7">
    <name type="scientific">Streptacidiphilus jeojiensis</name>
    <dbReference type="NCBI Taxonomy" id="3229225"/>
    <lineage>
        <taxon>Bacteria</taxon>
        <taxon>Bacillati</taxon>
        <taxon>Actinomycetota</taxon>
        <taxon>Actinomycetes</taxon>
        <taxon>Kitasatosporales</taxon>
        <taxon>Streptomycetaceae</taxon>
        <taxon>Streptacidiphilus</taxon>
    </lineage>
</organism>
<dbReference type="Proteomes" id="UP001592581">
    <property type="component" value="Unassembled WGS sequence"/>
</dbReference>
<dbReference type="SUPFAM" id="SSF53850">
    <property type="entry name" value="Periplasmic binding protein-like II"/>
    <property type="match status" value="1"/>
</dbReference>